<feature type="transmembrane region" description="Helical" evidence="2">
    <location>
        <begin position="626"/>
        <end position="647"/>
    </location>
</feature>
<feature type="compositionally biased region" description="Basic residues" evidence="1">
    <location>
        <begin position="546"/>
        <end position="556"/>
    </location>
</feature>
<sequence length="802" mass="89350">MDTTTNHQDLEQDSSPPPHSPASIMSSSSSTTQGHRRHNLNSNNSNLAIPLNNQNELPPLLQPPPTDHHHYHHQHQHHHCSSTTPHSAFEAILAEPYHHSEGDSLHSAANSLYYAHSRNHSIQQSQDSHQSNSLNNSSHENTPSTSKLIKPNGRPKVNTLPPWAKSHDDDDLLFQPLPTPPTPALKPSSTPRSDHSGFFTQRTWPQSPQPLDQPLPDHSKTLTISKFPRYSVSNSTLVPDSPSTGHQWTITPDQVDNLRLNTHLQTSSTDRFHKRGSPQPSPATNAPGNAGPSSTRRSLYRAMTTPSPVFQRFRPLIMVNGQRKRMTEDSLNNPAEGAAAEDVDDHERDLEEGKQTPSSPAHQRLGHHQHPPDDRWWQFTLPTKYRRKVEEYLSRQSIGGVGQDDEDDEGRRIGQHSSLVSPRVEMVEIDEDRRKILALLKRHATPHGTRYSSIDSNDPHFDLHRYGALPGISPLYKPANQDHVLALESHHPPTDFPLSAFSRKMSLTPSQQQQMNDRSKSSRKLGQQNPQAVGFVESFDSSNDPHHHHHPHHSKKNPYLNSLQMTTTMTSHQDHRSRVARIGSYFMHHPTAPLVCRLLNLVLTAIALGLCATIHKAQVAGNVVGVLGASTVFLLVAAPLGLVHNLFAIYCEYFGAPIGIWSVSWKMFHTLSELVFVSLWSAGLALTMNDELRSPLRCQSPTITPLNQSTNGIPTELAARLTSIRASPDAVAQIVKITTDYQHSLYASAEVPNFANLSPQLVTRLCHLQASLVSIIFAGLALYTLVLVVSLFRIFIKVSRKY</sequence>
<dbReference type="GO" id="GO:0000324">
    <property type="term" value="C:fungal-type vacuole"/>
    <property type="evidence" value="ECO:0007669"/>
    <property type="project" value="TreeGrafter"/>
</dbReference>
<feature type="region of interest" description="Disordered" evidence="1">
    <location>
        <begin position="505"/>
        <end position="559"/>
    </location>
</feature>
<feature type="compositionally biased region" description="Low complexity" evidence="1">
    <location>
        <begin position="40"/>
        <end position="59"/>
    </location>
</feature>
<name>A0A5B0NRK8_PUCGR</name>
<reference evidence="3 4" key="1">
    <citation type="submission" date="2019-05" db="EMBL/GenBank/DDBJ databases">
        <title>Emergence of the Ug99 lineage of the wheat stem rust pathogen through somatic hybridization.</title>
        <authorList>
            <person name="Li F."/>
            <person name="Upadhyaya N.M."/>
            <person name="Sperschneider J."/>
            <person name="Matny O."/>
            <person name="Nguyen-Phuc H."/>
            <person name="Mago R."/>
            <person name="Raley C."/>
            <person name="Miller M.E."/>
            <person name="Silverstein K.A.T."/>
            <person name="Henningsen E."/>
            <person name="Hirsch C.D."/>
            <person name="Visser B."/>
            <person name="Pretorius Z.A."/>
            <person name="Steffenson B.J."/>
            <person name="Schwessinger B."/>
            <person name="Dodds P.N."/>
            <person name="Figueroa M."/>
        </authorList>
    </citation>
    <scope>NUCLEOTIDE SEQUENCE [LARGE SCALE GENOMIC DNA]</scope>
    <source>
        <strain evidence="3">21-0</strain>
    </source>
</reference>
<feature type="compositionally biased region" description="Polar residues" evidence="1">
    <location>
        <begin position="282"/>
        <end position="297"/>
    </location>
</feature>
<dbReference type="InterPro" id="IPR037737">
    <property type="entry name" value="Srf1"/>
</dbReference>
<dbReference type="PANTHER" id="PTHR36819">
    <property type="entry name" value="REGULATOR OF PHOSPHOLIPASE D SRF1"/>
    <property type="match status" value="1"/>
</dbReference>
<keyword evidence="2" id="KW-0472">Membrane</keyword>
<dbReference type="Proteomes" id="UP000324748">
    <property type="component" value="Unassembled WGS sequence"/>
</dbReference>
<evidence type="ECO:0000313" key="4">
    <source>
        <dbReference type="Proteomes" id="UP000324748"/>
    </source>
</evidence>
<dbReference type="GO" id="GO:0071944">
    <property type="term" value="C:cell periphery"/>
    <property type="evidence" value="ECO:0007669"/>
    <property type="project" value="TreeGrafter"/>
</dbReference>
<feature type="compositionally biased region" description="Basic residues" evidence="1">
    <location>
        <begin position="69"/>
        <end position="80"/>
    </location>
</feature>
<keyword evidence="2" id="KW-1133">Transmembrane helix</keyword>
<accession>A0A5B0NRK8</accession>
<evidence type="ECO:0000256" key="2">
    <source>
        <dbReference type="SAM" id="Phobius"/>
    </source>
</evidence>
<dbReference type="OrthoDB" id="1436450at2759"/>
<feature type="region of interest" description="Disordered" evidence="1">
    <location>
        <begin position="119"/>
        <end position="216"/>
    </location>
</feature>
<dbReference type="PANTHER" id="PTHR36819:SF1">
    <property type="entry name" value="REGULATOR OF PHOSPHOLIPASE D SRF1"/>
    <property type="match status" value="1"/>
</dbReference>
<evidence type="ECO:0000256" key="1">
    <source>
        <dbReference type="SAM" id="MobiDB-lite"/>
    </source>
</evidence>
<organism evidence="3 4">
    <name type="scientific">Puccinia graminis f. sp. tritici</name>
    <dbReference type="NCBI Taxonomy" id="56615"/>
    <lineage>
        <taxon>Eukaryota</taxon>
        <taxon>Fungi</taxon>
        <taxon>Dikarya</taxon>
        <taxon>Basidiomycota</taxon>
        <taxon>Pucciniomycotina</taxon>
        <taxon>Pucciniomycetes</taxon>
        <taxon>Pucciniales</taxon>
        <taxon>Pucciniaceae</taxon>
        <taxon>Puccinia</taxon>
    </lineage>
</organism>
<dbReference type="EMBL" id="VSWC01000092">
    <property type="protein sequence ID" value="KAA1091282.1"/>
    <property type="molecule type" value="Genomic_DNA"/>
</dbReference>
<feature type="transmembrane region" description="Helical" evidence="2">
    <location>
        <begin position="598"/>
        <end position="614"/>
    </location>
</feature>
<protein>
    <submittedName>
        <fullName evidence="3">Uncharacterized protein</fullName>
    </submittedName>
</protein>
<feature type="region of interest" description="Disordered" evidence="1">
    <location>
        <begin position="267"/>
        <end position="297"/>
    </location>
</feature>
<feature type="transmembrane region" description="Helical" evidence="2">
    <location>
        <begin position="772"/>
        <end position="796"/>
    </location>
</feature>
<feature type="compositionally biased region" description="Low complexity" evidence="1">
    <location>
        <begin position="21"/>
        <end position="30"/>
    </location>
</feature>
<gene>
    <name evidence="3" type="ORF">PGT21_030250</name>
</gene>
<evidence type="ECO:0000313" key="3">
    <source>
        <dbReference type="EMBL" id="KAA1091282.1"/>
    </source>
</evidence>
<feature type="compositionally biased region" description="Basic and acidic residues" evidence="1">
    <location>
        <begin position="345"/>
        <end position="354"/>
    </location>
</feature>
<keyword evidence="4" id="KW-1185">Reference proteome</keyword>
<proteinExistence type="predicted"/>
<feature type="compositionally biased region" description="Polar residues" evidence="1">
    <location>
        <begin position="505"/>
        <end position="516"/>
    </location>
</feature>
<comment type="caution">
    <text evidence="3">The sequence shown here is derived from an EMBL/GenBank/DDBJ whole genome shotgun (WGS) entry which is preliminary data.</text>
</comment>
<dbReference type="AlphaFoldDB" id="A0A5B0NRK8"/>
<keyword evidence="2" id="KW-0812">Transmembrane</keyword>
<feature type="region of interest" description="Disordered" evidence="1">
    <location>
        <begin position="324"/>
        <end position="376"/>
    </location>
</feature>
<feature type="region of interest" description="Disordered" evidence="1">
    <location>
        <begin position="397"/>
        <end position="418"/>
    </location>
</feature>
<feature type="region of interest" description="Disordered" evidence="1">
    <location>
        <begin position="1"/>
        <end position="85"/>
    </location>
</feature>
<feature type="compositionally biased region" description="Low complexity" evidence="1">
    <location>
        <begin position="120"/>
        <end position="139"/>
    </location>
</feature>